<dbReference type="Pfam" id="PF12833">
    <property type="entry name" value="HTH_18"/>
    <property type="match status" value="1"/>
</dbReference>
<dbReference type="SMART" id="SM00342">
    <property type="entry name" value="HTH_ARAC"/>
    <property type="match status" value="1"/>
</dbReference>
<dbReference type="InterPro" id="IPR032687">
    <property type="entry name" value="AraC-type_N"/>
</dbReference>
<keyword evidence="3" id="KW-0804">Transcription</keyword>
<dbReference type="PANTHER" id="PTHR47894">
    <property type="entry name" value="HTH-TYPE TRANSCRIPTIONAL REGULATOR GADX"/>
    <property type="match status" value="1"/>
</dbReference>
<proteinExistence type="predicted"/>
<keyword evidence="1" id="KW-0805">Transcription regulation</keyword>
<dbReference type="GO" id="GO:0003700">
    <property type="term" value="F:DNA-binding transcription factor activity"/>
    <property type="evidence" value="ECO:0007669"/>
    <property type="project" value="InterPro"/>
</dbReference>
<evidence type="ECO:0000256" key="2">
    <source>
        <dbReference type="ARBA" id="ARBA00023125"/>
    </source>
</evidence>
<keyword evidence="2" id="KW-0238">DNA-binding</keyword>
<accession>A0A1T3NK76</accession>
<evidence type="ECO:0000259" key="4">
    <source>
        <dbReference type="PROSITE" id="PS01124"/>
    </source>
</evidence>
<feature type="domain" description="HTH araC/xylS-type" evidence="4">
    <location>
        <begin position="243"/>
        <end position="341"/>
    </location>
</feature>
<dbReference type="AlphaFoldDB" id="A0A1T3NK76"/>
<dbReference type="Gene3D" id="1.10.10.60">
    <property type="entry name" value="Homeodomain-like"/>
    <property type="match status" value="1"/>
</dbReference>
<dbReference type="PROSITE" id="PS01124">
    <property type="entry name" value="HTH_ARAC_FAMILY_2"/>
    <property type="match status" value="1"/>
</dbReference>
<evidence type="ECO:0000256" key="1">
    <source>
        <dbReference type="ARBA" id="ARBA00023015"/>
    </source>
</evidence>
<name>A0A1T3NK76_9ACTN</name>
<keyword evidence="6" id="KW-1185">Reference proteome</keyword>
<sequence>MDTVLDGTVSARMGRFMVDFARRAGMPPERLGRLPGLGAEILADEFVRVPTSAALVLWEEIIAGSPDPDAGLRAAAMAPLGSFGVWDYLFTSGATLAESLNSVGGYVTVIGDPQAERISVVDDGRLLILSHSTGPAGADVVAAVEQFAAVLFTRRATEALHRPVAPVRVTFRHRAPTGTGTDALTELLGTRNIDFDAPANTITFLADDAHAPLPHTQPGLHEVLRNHAELVIAAARPVLNWHAVFRIALHAAIHNADLSLATVARRMATTPRTLQRRLAEHGTTWRDEVQAVREQLALELLRDGTIPLRAVAARAGFSDPRTLRRAMHRWQGAPPADVRRSLTIPT</sequence>
<gene>
    <name evidence="5" type="ORF">B4N89_42065</name>
</gene>
<evidence type="ECO:0000256" key="3">
    <source>
        <dbReference type="ARBA" id="ARBA00023163"/>
    </source>
</evidence>
<dbReference type="SUPFAM" id="SSF46689">
    <property type="entry name" value="Homeodomain-like"/>
    <property type="match status" value="1"/>
</dbReference>
<protein>
    <recommendedName>
        <fullName evidence="4">HTH araC/xylS-type domain-containing protein</fullName>
    </recommendedName>
</protein>
<dbReference type="GO" id="GO:0000976">
    <property type="term" value="F:transcription cis-regulatory region binding"/>
    <property type="evidence" value="ECO:0007669"/>
    <property type="project" value="TreeGrafter"/>
</dbReference>
<organism evidence="5 6">
    <name type="scientific">Embleya scabrispora</name>
    <dbReference type="NCBI Taxonomy" id="159449"/>
    <lineage>
        <taxon>Bacteria</taxon>
        <taxon>Bacillati</taxon>
        <taxon>Actinomycetota</taxon>
        <taxon>Actinomycetes</taxon>
        <taxon>Kitasatosporales</taxon>
        <taxon>Streptomycetaceae</taxon>
        <taxon>Embleya</taxon>
    </lineage>
</organism>
<reference evidence="5 6" key="1">
    <citation type="submission" date="2017-03" db="EMBL/GenBank/DDBJ databases">
        <title>Draft genome sequence of Streptomyces scabrisporus NF3, endophyte isolated from Amphipterygium adstringens.</title>
        <authorList>
            <person name="Vazquez M."/>
            <person name="Ceapa C.D."/>
            <person name="Rodriguez Luna D."/>
            <person name="Sanchez Esquivel S."/>
        </authorList>
    </citation>
    <scope>NUCLEOTIDE SEQUENCE [LARGE SCALE GENOMIC DNA]</scope>
    <source>
        <strain evidence="5 6">NF3</strain>
    </source>
</reference>
<dbReference type="PANTHER" id="PTHR47894:SF1">
    <property type="entry name" value="HTH-TYPE TRANSCRIPTIONAL REGULATOR VQSM"/>
    <property type="match status" value="1"/>
</dbReference>
<dbReference type="InterPro" id="IPR009057">
    <property type="entry name" value="Homeodomain-like_sf"/>
</dbReference>
<dbReference type="EMBL" id="MWQN01000004">
    <property type="protein sequence ID" value="OPC77148.1"/>
    <property type="molecule type" value="Genomic_DNA"/>
</dbReference>
<evidence type="ECO:0000313" key="5">
    <source>
        <dbReference type="EMBL" id="OPC77148.1"/>
    </source>
</evidence>
<evidence type="ECO:0000313" key="6">
    <source>
        <dbReference type="Proteomes" id="UP000190037"/>
    </source>
</evidence>
<dbReference type="Pfam" id="PF12625">
    <property type="entry name" value="Arabinose_bd"/>
    <property type="match status" value="1"/>
</dbReference>
<dbReference type="InterPro" id="IPR018060">
    <property type="entry name" value="HTH_AraC"/>
</dbReference>
<dbReference type="STRING" id="159449.B4N89_42065"/>
<dbReference type="Proteomes" id="UP000190037">
    <property type="component" value="Unassembled WGS sequence"/>
</dbReference>
<comment type="caution">
    <text evidence="5">The sequence shown here is derived from an EMBL/GenBank/DDBJ whole genome shotgun (WGS) entry which is preliminary data.</text>
</comment>
<dbReference type="GO" id="GO:0005829">
    <property type="term" value="C:cytosol"/>
    <property type="evidence" value="ECO:0007669"/>
    <property type="project" value="TreeGrafter"/>
</dbReference>